<dbReference type="Gene3D" id="2.40.40.10">
    <property type="entry name" value="RlpA-like domain"/>
    <property type="match status" value="1"/>
</dbReference>
<dbReference type="SUPFAM" id="SSF50685">
    <property type="entry name" value="Barwin-like endoglucanases"/>
    <property type="match status" value="1"/>
</dbReference>
<dbReference type="GO" id="GO:0005576">
    <property type="term" value="C:extracellular region"/>
    <property type="evidence" value="ECO:0007669"/>
    <property type="project" value="UniProtKB-SubCell"/>
</dbReference>
<evidence type="ECO:0000256" key="2">
    <source>
        <dbReference type="ARBA" id="ARBA00022525"/>
    </source>
</evidence>
<comment type="similarity">
    <text evidence="3">Belongs to the expansin family.</text>
</comment>
<dbReference type="AlphaFoldDB" id="A0A7G2F943"/>
<dbReference type="PANTHER" id="PTHR31692:SF4">
    <property type="entry name" value="EXPANSIN-LIKE A1-RELATED"/>
    <property type="match status" value="1"/>
</dbReference>
<dbReference type="PROSITE" id="PS50843">
    <property type="entry name" value="EXPANSIN_CBD"/>
    <property type="match status" value="1"/>
</dbReference>
<dbReference type="PANTHER" id="PTHR31692">
    <property type="entry name" value="EXPANSIN-B3"/>
    <property type="match status" value="1"/>
</dbReference>
<evidence type="ECO:0000256" key="4">
    <source>
        <dbReference type="SAM" id="Phobius"/>
    </source>
</evidence>
<feature type="chain" id="PRO_5028800823" evidence="5">
    <location>
        <begin position="22"/>
        <end position="299"/>
    </location>
</feature>
<dbReference type="FunFam" id="2.60.40.760:FF:000003">
    <property type="entry name" value="Expansin-like A2"/>
    <property type="match status" value="1"/>
</dbReference>
<dbReference type="CDD" id="cd22276">
    <property type="entry name" value="DPBB_EXLA_N"/>
    <property type="match status" value="1"/>
</dbReference>
<dbReference type="InterPro" id="IPR036749">
    <property type="entry name" value="Expansin_CBD_sf"/>
</dbReference>
<evidence type="ECO:0000256" key="5">
    <source>
        <dbReference type="SAM" id="SignalP"/>
    </source>
</evidence>
<dbReference type="PROSITE" id="PS50842">
    <property type="entry name" value="EXPANSIN_EG45"/>
    <property type="match status" value="1"/>
</dbReference>
<dbReference type="GO" id="GO:0009653">
    <property type="term" value="P:anatomical structure morphogenesis"/>
    <property type="evidence" value="ECO:0007669"/>
    <property type="project" value="UniProtKB-ARBA"/>
</dbReference>
<evidence type="ECO:0000256" key="1">
    <source>
        <dbReference type="ARBA" id="ARBA00004613"/>
    </source>
</evidence>
<keyword evidence="5" id="KW-0732">Signal</keyword>
<dbReference type="SUPFAM" id="SSF49590">
    <property type="entry name" value="PHL pollen allergen"/>
    <property type="match status" value="1"/>
</dbReference>
<keyword evidence="4" id="KW-0472">Membrane</keyword>
<dbReference type="InterPro" id="IPR007118">
    <property type="entry name" value="Expan_Lol_pI"/>
</dbReference>
<dbReference type="InterPro" id="IPR007117">
    <property type="entry name" value="Expansin_CBD"/>
</dbReference>
<keyword evidence="4" id="KW-1133">Transmembrane helix</keyword>
<evidence type="ECO:0000256" key="3">
    <source>
        <dbReference type="RuleBase" id="RU003460"/>
    </source>
</evidence>
<dbReference type="Proteomes" id="UP000516314">
    <property type="component" value="Chromosome 4"/>
</dbReference>
<dbReference type="InterPro" id="IPR005795">
    <property type="entry name" value="LolPI"/>
</dbReference>
<comment type="subcellular location">
    <subcellularLocation>
        <location evidence="1">Secreted</location>
    </subcellularLocation>
</comment>
<evidence type="ECO:0000313" key="9">
    <source>
        <dbReference type="Proteomes" id="UP000516314"/>
    </source>
</evidence>
<dbReference type="InterPro" id="IPR009009">
    <property type="entry name" value="RlpA-like_DPBB"/>
</dbReference>
<dbReference type="EMBL" id="LR881469">
    <property type="protein sequence ID" value="CAD5330305.1"/>
    <property type="molecule type" value="Genomic_DNA"/>
</dbReference>
<organism evidence="8 9">
    <name type="scientific">Arabidopsis thaliana</name>
    <name type="common">Mouse-ear cress</name>
    <dbReference type="NCBI Taxonomy" id="3702"/>
    <lineage>
        <taxon>Eukaryota</taxon>
        <taxon>Viridiplantae</taxon>
        <taxon>Streptophyta</taxon>
        <taxon>Embryophyta</taxon>
        <taxon>Tracheophyta</taxon>
        <taxon>Spermatophyta</taxon>
        <taxon>Magnoliopsida</taxon>
        <taxon>eudicotyledons</taxon>
        <taxon>Gunneridae</taxon>
        <taxon>Pentapetalae</taxon>
        <taxon>rosids</taxon>
        <taxon>malvids</taxon>
        <taxon>Brassicales</taxon>
        <taxon>Brassicaceae</taxon>
        <taxon>Camelineae</taxon>
        <taxon>Arabidopsis</taxon>
    </lineage>
</organism>
<dbReference type="InterPro" id="IPR036908">
    <property type="entry name" value="RlpA-like_sf"/>
</dbReference>
<evidence type="ECO:0000259" key="6">
    <source>
        <dbReference type="PROSITE" id="PS50842"/>
    </source>
</evidence>
<dbReference type="Pfam" id="PF01357">
    <property type="entry name" value="Expansin_C"/>
    <property type="match status" value="1"/>
</dbReference>
<feature type="domain" description="Expansin-like EG45" evidence="6">
    <location>
        <begin position="76"/>
        <end position="182"/>
    </location>
</feature>
<proteinExistence type="inferred from homology"/>
<gene>
    <name evidence="8" type="ORF">AT9943_LOCUS17849</name>
</gene>
<protein>
    <submittedName>
        <fullName evidence="8">(thale cress) hypothetical protein</fullName>
    </submittedName>
</protein>
<sequence>MLQGFLFLLSVVLLFSSSAAACDRCLHSSKAAYFSSASALSCELSISSHYFTLSSLFFFSFSFLISCICYGFLNLAGACAYGSMATGFFAGHIAAALPSIYKDGSGCGACFQVRCKNPTLCSSKGTTVIVTDLNKTNQTDLVLSSRAFRAMAKPVVGADRDLLKQGIVDIEYRRVPCDYGNKKMNVRVEESSKNPNYLAIKLLYQGGQTEVVAIYIAQVGSSHWSYMTRSHGAVWVTDKVPNGALQFRFVVTAGYDGKMVWSQRVLPANWEAGKSYDAGVQITDIAQEGCDPCDDHIWN</sequence>
<dbReference type="InterPro" id="IPR007112">
    <property type="entry name" value="Expansin/allergen_DPBB_dom"/>
</dbReference>
<name>A0A7G2F943_ARATH</name>
<dbReference type="PRINTS" id="PR01225">
    <property type="entry name" value="EXPANSNFAMLY"/>
</dbReference>
<feature type="transmembrane region" description="Helical" evidence="4">
    <location>
        <begin position="80"/>
        <end position="101"/>
    </location>
</feature>
<feature type="domain" description="Expansin-like CBD" evidence="7">
    <location>
        <begin position="196"/>
        <end position="278"/>
    </location>
</feature>
<dbReference type="Gene3D" id="2.60.40.760">
    <property type="entry name" value="Expansin, cellulose-binding-like domain"/>
    <property type="match status" value="1"/>
</dbReference>
<dbReference type="Pfam" id="PF03330">
    <property type="entry name" value="DPBB_1"/>
    <property type="match status" value="1"/>
</dbReference>
<evidence type="ECO:0000313" key="8">
    <source>
        <dbReference type="EMBL" id="CAD5330305.1"/>
    </source>
</evidence>
<accession>A0A7G2F943</accession>
<keyword evidence="2" id="KW-0964">Secreted</keyword>
<keyword evidence="4" id="KW-0812">Transmembrane</keyword>
<feature type="transmembrane region" description="Helical" evidence="4">
    <location>
        <begin position="50"/>
        <end position="73"/>
    </location>
</feature>
<reference evidence="8 9" key="1">
    <citation type="submission" date="2020-09" db="EMBL/GenBank/DDBJ databases">
        <authorList>
            <person name="Ashkenazy H."/>
        </authorList>
    </citation>
    <scope>NUCLEOTIDE SEQUENCE [LARGE SCALE GENOMIC DNA]</scope>
    <source>
        <strain evidence="9">cv. Cdm-0</strain>
    </source>
</reference>
<dbReference type="PRINTS" id="PR00829">
    <property type="entry name" value="LOLP1ALLERGN"/>
</dbReference>
<feature type="signal peptide" evidence="5">
    <location>
        <begin position="1"/>
        <end position="21"/>
    </location>
</feature>
<evidence type="ECO:0000259" key="7">
    <source>
        <dbReference type="PROSITE" id="PS50843"/>
    </source>
</evidence>